<dbReference type="PANTHER" id="PTHR36766">
    <property type="entry name" value="PLANT BROAD-SPECTRUM MILDEW RESISTANCE PROTEIN RPW8"/>
    <property type="match status" value="1"/>
</dbReference>
<feature type="domain" description="Disease resistance protein At4g27190-like leucine-rich repeats" evidence="8">
    <location>
        <begin position="1056"/>
        <end position="1185"/>
    </location>
</feature>
<dbReference type="InterPro" id="IPR042197">
    <property type="entry name" value="Apaf_helical"/>
</dbReference>
<dbReference type="PRINTS" id="PR00364">
    <property type="entry name" value="DISEASERSIST"/>
</dbReference>
<dbReference type="FunFam" id="3.40.50.300:FF:001091">
    <property type="entry name" value="Probable disease resistance protein At1g61300"/>
    <property type="match status" value="1"/>
</dbReference>
<dbReference type="GO" id="GO:0051707">
    <property type="term" value="P:response to other organism"/>
    <property type="evidence" value="ECO:0007669"/>
    <property type="project" value="UniProtKB-ARBA"/>
</dbReference>
<dbReference type="Pfam" id="PF23559">
    <property type="entry name" value="WHD_DRP"/>
    <property type="match status" value="1"/>
</dbReference>
<dbReference type="Gene3D" id="3.40.50.300">
    <property type="entry name" value="P-loop containing nucleotide triphosphate hydrolases"/>
    <property type="match status" value="1"/>
</dbReference>
<feature type="domain" description="Disease resistance N-terminal" evidence="7">
    <location>
        <begin position="9"/>
        <end position="98"/>
    </location>
</feature>
<evidence type="ECO:0000259" key="8">
    <source>
        <dbReference type="Pfam" id="PF23247"/>
    </source>
</evidence>
<sequence>MAELVFSTFLSVLYDKLVSPAFETLARYMGIDSEVKKCEKTLFEIRALLEDASQKEITNEYVKAWLNRLQHLAYDIDDILDDLETEAMGRELTEEYGPSTSKVRKLAQTSFHSFSVSSRLHDKLSNITTKLEDLEKEKGTLGLMVLNGKPINRKRTYEPSFPDESSIVGREHEREALLKLLLEETCHQNFNIVPIVGMGGIGKTTLARLLFNETQVKDHFALKAWVCVSDEFDVFKISKSIFESITGINKEFSDLNLLQTALRQQLMEKRFLLVLDDVWSEKCEKWDSLVSPFCVGALGSKIIMTTRNEQLLNDLGYNHVNRLQSLLYNDALTLFCQHALGVNRFDSHSTLRSHGEGIVKKCKGLPLALKALGRLLRTKTSEQEWKEVLDSDIWSLQMGDEIIPALRLSYHDLSACLKQLFAYCSLFPKGYLFDKEELVLLWMAEGFLDKSTSRKSTMELLGEEYFKELLSRSFFQPAPNDESLFVMHDLMNDLATFVAGDFFLRLDHEMEIEKDVMKESLEKHRHMSFVCEFYNAYKKLKGFERAKSLRTFIRPSTVDPLQPNGRRFGRTETLQPVAHRGGVQYLSRRLKACRRQPDGEPKATADGLTVSLHVRDTYKFPISFSSKILVNLLHELPLLRVICLSNLNISEIPDSIGSLKHLRYLNLANTRITSLPESVCNLYNLQTIIVFGCTRLTYLPNSFLKLKKLRHFDIRDTPLLIKMPLGIGELKSLQTLSKIIIGEDNRFAITDLKNLKNLHGQTSIQGLDKVHNAMHAREANLFQRRFTELKLEWSDKFDGSRKETLEKEILNMLKPDYGVLKKLRIVSYGGIEFPNWVGDPSFIWLSHVSIRGCKKCTSLPPLGQLSSLKELFIEGMDAVKGVGCELLGTGCAFSSLRIISFQNMKGWKEWSANGRVGGDAIFPCLLELRIDDCPNLDKVSLKALPSLKSLEVRNCKHGVLRRLVPLTSSITKLEVSNISRVTGHLLGGIIGFLGEVEQLSINFCDEIGYLWESNVEACKVLVNLRVLKVHSCKNLTSLGEKEDDKCGSNVTSLTQLDIWRCTRMKHCNCPNSVEMLSMSYCDSLASISFMKREQNLKSLKISVCKKLWESELEGGGTEMMLNNANMAMLQVLHIHDWPNLKSVNNLSHFINLNSLTIRDCQSMASFSDSELTKLTLLKRLTIESCPGMDASFPRGHWPPNLCYLRIGNLKNPISEWCPQNFPISLVELSLIGGSSDDMSNWSQLSHLLPSSLTRLRIEGFEKLESLSEGLQHLTSLQHLEIISCPMMKYLPEMLFPLFLSFIVWACPNLQEMCMKGGSYWHQISHIPLVQIWVHSNKEETYNSTRLATNALYRIDDTIIMA</sequence>
<evidence type="ECO:0000259" key="6">
    <source>
        <dbReference type="Pfam" id="PF00931"/>
    </source>
</evidence>
<evidence type="ECO:0000259" key="9">
    <source>
        <dbReference type="Pfam" id="PF23559"/>
    </source>
</evidence>
<keyword evidence="2" id="KW-0677">Repeat</keyword>
<dbReference type="Proteomes" id="UP001172457">
    <property type="component" value="Chromosome 5"/>
</dbReference>
<dbReference type="Pfam" id="PF18052">
    <property type="entry name" value="Rx_N"/>
    <property type="match status" value="1"/>
</dbReference>
<feature type="domain" description="Disease resistance protein winged helix" evidence="9">
    <location>
        <begin position="426"/>
        <end position="495"/>
    </location>
</feature>
<protein>
    <submittedName>
        <fullName evidence="11">Uncharacterized protein</fullName>
    </submittedName>
</protein>
<evidence type="ECO:0000256" key="3">
    <source>
        <dbReference type="ARBA" id="ARBA00022741"/>
    </source>
</evidence>
<keyword evidence="4" id="KW-0611">Plant defense</keyword>
<proteinExistence type="predicted"/>
<dbReference type="Gene3D" id="3.80.10.10">
    <property type="entry name" value="Ribonuclease Inhibitor"/>
    <property type="match status" value="3"/>
</dbReference>
<dbReference type="InterPro" id="IPR056789">
    <property type="entry name" value="LRR_R13L1-DRL21"/>
</dbReference>
<dbReference type="Pfam" id="PF25019">
    <property type="entry name" value="LRR_R13L1-DRL21"/>
    <property type="match status" value="1"/>
</dbReference>
<evidence type="ECO:0000256" key="1">
    <source>
        <dbReference type="ARBA" id="ARBA00022614"/>
    </source>
</evidence>
<evidence type="ECO:0000259" key="7">
    <source>
        <dbReference type="Pfam" id="PF18052"/>
    </source>
</evidence>
<organism evidence="11 12">
    <name type="scientific">Centaurea solstitialis</name>
    <name type="common">yellow star-thistle</name>
    <dbReference type="NCBI Taxonomy" id="347529"/>
    <lineage>
        <taxon>Eukaryota</taxon>
        <taxon>Viridiplantae</taxon>
        <taxon>Streptophyta</taxon>
        <taxon>Embryophyta</taxon>
        <taxon>Tracheophyta</taxon>
        <taxon>Spermatophyta</taxon>
        <taxon>Magnoliopsida</taxon>
        <taxon>eudicotyledons</taxon>
        <taxon>Gunneridae</taxon>
        <taxon>Pentapetalae</taxon>
        <taxon>asterids</taxon>
        <taxon>campanulids</taxon>
        <taxon>Asterales</taxon>
        <taxon>Asteraceae</taxon>
        <taxon>Carduoideae</taxon>
        <taxon>Cardueae</taxon>
        <taxon>Centaureinae</taxon>
        <taxon>Centaurea</taxon>
    </lineage>
</organism>
<name>A0AA38SYT0_9ASTR</name>
<dbReference type="InterPro" id="IPR032675">
    <property type="entry name" value="LRR_dom_sf"/>
</dbReference>
<dbReference type="PANTHER" id="PTHR36766:SF61">
    <property type="entry name" value="NB-ARC DOMAIN DISEASE RESISTANCE PROTEIN"/>
    <property type="match status" value="1"/>
</dbReference>
<dbReference type="SUPFAM" id="SSF52540">
    <property type="entry name" value="P-loop containing nucleoside triphosphate hydrolases"/>
    <property type="match status" value="1"/>
</dbReference>
<dbReference type="InterPro" id="IPR027417">
    <property type="entry name" value="P-loop_NTPase"/>
</dbReference>
<dbReference type="PROSITE" id="PS51450">
    <property type="entry name" value="LRR"/>
    <property type="match status" value="1"/>
</dbReference>
<dbReference type="InterPro" id="IPR001611">
    <property type="entry name" value="Leu-rich_rpt"/>
</dbReference>
<evidence type="ECO:0000313" key="12">
    <source>
        <dbReference type="Proteomes" id="UP001172457"/>
    </source>
</evidence>
<dbReference type="GO" id="GO:0005524">
    <property type="term" value="F:ATP binding"/>
    <property type="evidence" value="ECO:0007669"/>
    <property type="project" value="UniProtKB-KW"/>
</dbReference>
<feature type="domain" description="R13L1/DRL21-like LRR repeat region" evidence="10">
    <location>
        <begin position="749"/>
        <end position="876"/>
    </location>
</feature>
<dbReference type="Pfam" id="PF00931">
    <property type="entry name" value="NB-ARC"/>
    <property type="match status" value="1"/>
</dbReference>
<dbReference type="InterPro" id="IPR041118">
    <property type="entry name" value="Rx_N"/>
</dbReference>
<dbReference type="InterPro" id="IPR058922">
    <property type="entry name" value="WHD_DRP"/>
</dbReference>
<accession>A0AA38SYT0</accession>
<keyword evidence="5" id="KW-0067">ATP-binding</keyword>
<evidence type="ECO:0000313" key="11">
    <source>
        <dbReference type="EMBL" id="KAJ9547338.1"/>
    </source>
</evidence>
<dbReference type="InterPro" id="IPR057135">
    <property type="entry name" value="At4g27190-like_LRR"/>
</dbReference>
<evidence type="ECO:0000256" key="2">
    <source>
        <dbReference type="ARBA" id="ARBA00022737"/>
    </source>
</evidence>
<keyword evidence="3" id="KW-0547">Nucleotide-binding</keyword>
<dbReference type="Pfam" id="PF23247">
    <property type="entry name" value="LRR_RPS2"/>
    <property type="match status" value="1"/>
</dbReference>
<evidence type="ECO:0000259" key="10">
    <source>
        <dbReference type="Pfam" id="PF25019"/>
    </source>
</evidence>
<dbReference type="SUPFAM" id="SSF52058">
    <property type="entry name" value="L domain-like"/>
    <property type="match status" value="2"/>
</dbReference>
<dbReference type="Gene3D" id="1.10.8.430">
    <property type="entry name" value="Helical domain of apoptotic protease-activating factors"/>
    <property type="match status" value="1"/>
</dbReference>
<gene>
    <name evidence="11" type="ORF">OSB04_019881</name>
</gene>
<dbReference type="EMBL" id="JARYMX010000005">
    <property type="protein sequence ID" value="KAJ9547338.1"/>
    <property type="molecule type" value="Genomic_DNA"/>
</dbReference>
<dbReference type="InterPro" id="IPR002182">
    <property type="entry name" value="NB-ARC"/>
</dbReference>
<comment type="caution">
    <text evidence="11">The sequence shown here is derived from an EMBL/GenBank/DDBJ whole genome shotgun (WGS) entry which is preliminary data.</text>
</comment>
<dbReference type="GO" id="GO:0043531">
    <property type="term" value="F:ADP binding"/>
    <property type="evidence" value="ECO:0007669"/>
    <property type="project" value="InterPro"/>
</dbReference>
<keyword evidence="12" id="KW-1185">Reference proteome</keyword>
<feature type="domain" description="NB-ARC" evidence="6">
    <location>
        <begin position="172"/>
        <end position="339"/>
    </location>
</feature>
<dbReference type="Gene3D" id="1.20.5.4130">
    <property type="match status" value="1"/>
</dbReference>
<keyword evidence="1" id="KW-0433">Leucine-rich repeat</keyword>
<dbReference type="GO" id="GO:0006952">
    <property type="term" value="P:defense response"/>
    <property type="evidence" value="ECO:0007669"/>
    <property type="project" value="UniProtKB-KW"/>
</dbReference>
<evidence type="ECO:0000256" key="4">
    <source>
        <dbReference type="ARBA" id="ARBA00022821"/>
    </source>
</evidence>
<evidence type="ECO:0000256" key="5">
    <source>
        <dbReference type="ARBA" id="ARBA00022840"/>
    </source>
</evidence>
<reference evidence="11" key="1">
    <citation type="submission" date="2023-03" db="EMBL/GenBank/DDBJ databases">
        <title>Chromosome-scale reference genome and RAD-based genetic map of yellow starthistle (Centaurea solstitialis) reveal putative structural variation and QTLs associated with invader traits.</title>
        <authorList>
            <person name="Reatini B."/>
            <person name="Cang F.A."/>
            <person name="Jiang Q."/>
            <person name="Mckibben M.T.W."/>
            <person name="Barker M.S."/>
            <person name="Rieseberg L.H."/>
            <person name="Dlugosch K.M."/>
        </authorList>
    </citation>
    <scope>NUCLEOTIDE SEQUENCE</scope>
    <source>
        <strain evidence="11">CAN-66</strain>
        <tissue evidence="11">Leaf</tissue>
    </source>
</reference>